<sequence length="283" mass="32893">MQEFIKVVLLFFLYSFVGWLWETVYCSLKAKHFVYRGFLVGPITPIYGFGILGVLYFIEPFQKNLILLYVLSIILVTVLEYLTSYVLEKLFHATWWDYHDVPLNLNGRVALPVSLFWGVGCVLIVRVIHPKMLGLEQFLSDKFSFYLPVLLLVITAIDFTYTVMNMTAFKKATQQLGEAIELRKSELQESFDETKGEFTQKLEAAKENAATHFDNLASEVTSRTEKPTTWLRSFQENPKLKANLPKLNFTQRRLLKSFPKLKLTDVKSTEEIRQLVELLKKRK</sequence>
<keyword evidence="1" id="KW-0472">Membrane</keyword>
<dbReference type="EMBL" id="AJAT01000014">
    <property type="protein sequence ID" value="EOL44068.1"/>
    <property type="molecule type" value="Genomic_DNA"/>
</dbReference>
<protein>
    <recommendedName>
        <fullName evidence="4">ABC transporter permease</fullName>
    </recommendedName>
</protein>
<dbReference type="STRING" id="154621.RV11_GL000326"/>
<dbReference type="InterPro" id="IPR010540">
    <property type="entry name" value="CmpB_TMEM229"/>
</dbReference>
<feature type="transmembrane region" description="Helical" evidence="1">
    <location>
        <begin position="145"/>
        <end position="164"/>
    </location>
</feature>
<evidence type="ECO:0000313" key="3">
    <source>
        <dbReference type="Proteomes" id="UP000013785"/>
    </source>
</evidence>
<feature type="transmembrane region" description="Helical" evidence="1">
    <location>
        <begin position="37"/>
        <end position="58"/>
    </location>
</feature>
<feature type="transmembrane region" description="Helical" evidence="1">
    <location>
        <begin position="65"/>
        <end position="87"/>
    </location>
</feature>
<dbReference type="RefSeq" id="WP_010768361.1">
    <property type="nucleotide sequence ID" value="NZ_ASWE01000003.1"/>
</dbReference>
<dbReference type="Proteomes" id="UP000013785">
    <property type="component" value="Unassembled WGS sequence"/>
</dbReference>
<keyword evidence="1" id="KW-1133">Transmembrane helix</keyword>
<organism evidence="2 3">
    <name type="scientific">Enterococcus phoeniculicola ATCC BAA-412</name>
    <dbReference type="NCBI Taxonomy" id="1158610"/>
    <lineage>
        <taxon>Bacteria</taxon>
        <taxon>Bacillati</taxon>
        <taxon>Bacillota</taxon>
        <taxon>Bacilli</taxon>
        <taxon>Lactobacillales</taxon>
        <taxon>Enterococcaceae</taxon>
        <taxon>Enterococcus</taxon>
    </lineage>
</organism>
<feature type="transmembrane region" description="Helical" evidence="1">
    <location>
        <begin position="107"/>
        <end position="125"/>
    </location>
</feature>
<proteinExistence type="predicted"/>
<name>R3TSF2_9ENTE</name>
<evidence type="ECO:0000256" key="1">
    <source>
        <dbReference type="SAM" id="Phobius"/>
    </source>
</evidence>
<dbReference type="HOGENOM" id="CLU_055257_2_2_9"/>
<reference evidence="2 3" key="1">
    <citation type="submission" date="2013-02" db="EMBL/GenBank/DDBJ databases">
        <title>The Genome Sequence of Enterococcus phoeniculicola BAA-412.</title>
        <authorList>
            <consortium name="The Broad Institute Genome Sequencing Platform"/>
            <consortium name="The Broad Institute Genome Sequencing Center for Infectious Disease"/>
            <person name="Earl A.M."/>
            <person name="Gilmore M.S."/>
            <person name="Lebreton F."/>
            <person name="Walker B."/>
            <person name="Young S.K."/>
            <person name="Zeng Q."/>
            <person name="Gargeya S."/>
            <person name="Fitzgerald M."/>
            <person name="Haas B."/>
            <person name="Abouelleil A."/>
            <person name="Alvarado L."/>
            <person name="Arachchi H.M."/>
            <person name="Berlin A.M."/>
            <person name="Chapman S.B."/>
            <person name="Dewar J."/>
            <person name="Goldberg J."/>
            <person name="Griggs A."/>
            <person name="Gujja S."/>
            <person name="Hansen M."/>
            <person name="Howarth C."/>
            <person name="Imamovic A."/>
            <person name="Larimer J."/>
            <person name="McCowan C."/>
            <person name="Murphy C."/>
            <person name="Neiman D."/>
            <person name="Pearson M."/>
            <person name="Priest M."/>
            <person name="Roberts A."/>
            <person name="Saif S."/>
            <person name="Shea T."/>
            <person name="Sisk P."/>
            <person name="Sykes S."/>
            <person name="Wortman J."/>
            <person name="Nusbaum C."/>
            <person name="Birren B."/>
        </authorList>
    </citation>
    <scope>NUCLEOTIDE SEQUENCE [LARGE SCALE GENOMIC DNA]</scope>
    <source>
        <strain evidence="2 3">ATCC BAA-412</strain>
    </source>
</reference>
<feature type="transmembrane region" description="Helical" evidence="1">
    <location>
        <begin position="7"/>
        <end position="25"/>
    </location>
</feature>
<dbReference type="AlphaFoldDB" id="R3TSF2"/>
<dbReference type="PATRIC" id="fig|1158610.3.peg.1687"/>
<evidence type="ECO:0000313" key="2">
    <source>
        <dbReference type="EMBL" id="EOL44068.1"/>
    </source>
</evidence>
<gene>
    <name evidence="2" type="ORF">UC3_01698</name>
</gene>
<keyword evidence="3" id="KW-1185">Reference proteome</keyword>
<evidence type="ECO:0008006" key="4">
    <source>
        <dbReference type="Google" id="ProtNLM"/>
    </source>
</evidence>
<dbReference type="OrthoDB" id="9789229at2"/>
<comment type="caution">
    <text evidence="2">The sequence shown here is derived from an EMBL/GenBank/DDBJ whole genome shotgun (WGS) entry which is preliminary data.</text>
</comment>
<dbReference type="Pfam" id="PF06541">
    <property type="entry name" value="ABC_trans_CmpB"/>
    <property type="match status" value="1"/>
</dbReference>
<keyword evidence="1" id="KW-0812">Transmembrane</keyword>
<dbReference type="eggNOG" id="COG4905">
    <property type="taxonomic scope" value="Bacteria"/>
</dbReference>
<accession>R3TSF2</accession>